<organism evidence="2 3">
    <name type="scientific">Actinacidiphila bryophytorum</name>
    <dbReference type="NCBI Taxonomy" id="1436133"/>
    <lineage>
        <taxon>Bacteria</taxon>
        <taxon>Bacillati</taxon>
        <taxon>Actinomycetota</taxon>
        <taxon>Actinomycetes</taxon>
        <taxon>Kitasatosporales</taxon>
        <taxon>Streptomycetaceae</taxon>
        <taxon>Actinacidiphila</taxon>
    </lineage>
</organism>
<dbReference type="AlphaFoldDB" id="A0A9W4ECR6"/>
<dbReference type="EMBL" id="CAJVAX010000001">
    <property type="protein sequence ID" value="CAG7606944.1"/>
    <property type="molecule type" value="Genomic_DNA"/>
</dbReference>
<name>A0A9W4ECR6_9ACTN</name>
<proteinExistence type="predicted"/>
<dbReference type="RefSeq" id="WP_205043363.1">
    <property type="nucleotide sequence ID" value="NZ_CAJVAX010000001.1"/>
</dbReference>
<protein>
    <submittedName>
        <fullName evidence="2">Uncharacterized protein</fullName>
    </submittedName>
</protein>
<feature type="transmembrane region" description="Helical" evidence="1">
    <location>
        <begin position="90"/>
        <end position="111"/>
    </location>
</feature>
<evidence type="ECO:0000313" key="2">
    <source>
        <dbReference type="EMBL" id="CAG7606944.1"/>
    </source>
</evidence>
<keyword evidence="3" id="KW-1185">Reference proteome</keyword>
<evidence type="ECO:0000256" key="1">
    <source>
        <dbReference type="SAM" id="Phobius"/>
    </source>
</evidence>
<reference evidence="2" key="1">
    <citation type="submission" date="2021-06" db="EMBL/GenBank/DDBJ databases">
        <authorList>
            <person name="Arsene-Ploetze F."/>
        </authorList>
    </citation>
    <scope>NUCLEOTIDE SEQUENCE</scope>
    <source>
        <strain evidence="2">SBRY1</strain>
    </source>
</reference>
<gene>
    <name evidence="2" type="ORF">SBRY_10988</name>
</gene>
<evidence type="ECO:0000313" key="3">
    <source>
        <dbReference type="Proteomes" id="UP001153328"/>
    </source>
</evidence>
<keyword evidence="1" id="KW-0472">Membrane</keyword>
<accession>A0A9W4ECR6</accession>
<sequence length="113" mass="12465">MKPDSADEHGLNQITGYLLWHAEVEQARRQAAVFTSHLPWLTTGQREDVERVYIADRVAASRAMLEQIRDRAVALRGEYSRRYGSLKRRCVAAAAGCTAVVAGVAGVVVLISR</sequence>
<keyword evidence="1" id="KW-1133">Transmembrane helix</keyword>
<keyword evidence="1" id="KW-0812">Transmembrane</keyword>
<comment type="caution">
    <text evidence="2">The sequence shown here is derived from an EMBL/GenBank/DDBJ whole genome shotgun (WGS) entry which is preliminary data.</text>
</comment>
<dbReference type="Proteomes" id="UP001153328">
    <property type="component" value="Unassembled WGS sequence"/>
</dbReference>